<dbReference type="PANTHER" id="PTHR22952:SF463">
    <property type="entry name" value="ABSCISIC ACID-INSENSITIVE 5-LIKE PROTEIN 7"/>
    <property type="match status" value="1"/>
</dbReference>
<keyword evidence="2" id="KW-0938">Abscisic acid signaling pathway</keyword>
<keyword evidence="10" id="KW-1185">Reference proteome</keyword>
<reference evidence="9 10" key="1">
    <citation type="submission" date="2024-01" db="EMBL/GenBank/DDBJ databases">
        <title>Genome assemblies of Stephania.</title>
        <authorList>
            <person name="Yang L."/>
        </authorList>
    </citation>
    <scope>NUCLEOTIDE SEQUENCE [LARGE SCALE GENOMIC DNA]</scope>
    <source>
        <strain evidence="9">JXDWG</strain>
        <tissue evidence="9">Leaf</tissue>
    </source>
</reference>
<dbReference type="SUPFAM" id="SSF57959">
    <property type="entry name" value="Leucine zipper domain"/>
    <property type="match status" value="1"/>
</dbReference>
<dbReference type="GO" id="GO:0003700">
    <property type="term" value="F:DNA-binding transcription factor activity"/>
    <property type="evidence" value="ECO:0007669"/>
    <property type="project" value="InterPro"/>
</dbReference>
<evidence type="ECO:0000259" key="8">
    <source>
        <dbReference type="PROSITE" id="PS50217"/>
    </source>
</evidence>
<evidence type="ECO:0000256" key="5">
    <source>
        <dbReference type="ARBA" id="ARBA00023163"/>
    </source>
</evidence>
<dbReference type="GO" id="GO:0003677">
    <property type="term" value="F:DNA binding"/>
    <property type="evidence" value="ECO:0007669"/>
    <property type="project" value="UniProtKB-KW"/>
</dbReference>
<evidence type="ECO:0000256" key="6">
    <source>
        <dbReference type="ARBA" id="ARBA00023242"/>
    </source>
</evidence>
<keyword evidence="7" id="KW-0175">Coiled coil</keyword>
<dbReference type="InterPro" id="IPR004827">
    <property type="entry name" value="bZIP"/>
</dbReference>
<dbReference type="GO" id="GO:0045893">
    <property type="term" value="P:positive regulation of DNA-templated transcription"/>
    <property type="evidence" value="ECO:0007669"/>
    <property type="project" value="InterPro"/>
</dbReference>
<evidence type="ECO:0000256" key="2">
    <source>
        <dbReference type="ARBA" id="ARBA00022682"/>
    </source>
</evidence>
<comment type="subcellular location">
    <subcellularLocation>
        <location evidence="1">Nucleus</location>
    </subcellularLocation>
</comment>
<dbReference type="SMART" id="SM00338">
    <property type="entry name" value="BRLZ"/>
    <property type="match status" value="1"/>
</dbReference>
<keyword evidence="3" id="KW-0805">Transcription regulation</keyword>
<dbReference type="PROSITE" id="PS50217">
    <property type="entry name" value="BZIP"/>
    <property type="match status" value="1"/>
</dbReference>
<dbReference type="InterPro" id="IPR043452">
    <property type="entry name" value="BZIP46-like"/>
</dbReference>
<dbReference type="EMBL" id="JBBNAG010000001">
    <property type="protein sequence ID" value="KAK9166348.1"/>
    <property type="molecule type" value="Genomic_DNA"/>
</dbReference>
<proteinExistence type="predicted"/>
<dbReference type="PANTHER" id="PTHR22952">
    <property type="entry name" value="CAMP-RESPONSE ELEMENT BINDING PROTEIN-RELATED"/>
    <property type="match status" value="1"/>
</dbReference>
<evidence type="ECO:0000313" key="9">
    <source>
        <dbReference type="EMBL" id="KAK9166348.1"/>
    </source>
</evidence>
<name>A0AAP0L881_9MAGN</name>
<dbReference type="GO" id="GO:0005634">
    <property type="term" value="C:nucleus"/>
    <property type="evidence" value="ECO:0007669"/>
    <property type="project" value="UniProtKB-SubCell"/>
</dbReference>
<feature type="coiled-coil region" evidence="7">
    <location>
        <begin position="349"/>
        <end position="386"/>
    </location>
</feature>
<dbReference type="PROSITE" id="PS00036">
    <property type="entry name" value="BZIP_BASIC"/>
    <property type="match status" value="1"/>
</dbReference>
<evidence type="ECO:0000256" key="7">
    <source>
        <dbReference type="SAM" id="Coils"/>
    </source>
</evidence>
<organism evidence="9 10">
    <name type="scientific">Stephania cephalantha</name>
    <dbReference type="NCBI Taxonomy" id="152367"/>
    <lineage>
        <taxon>Eukaryota</taxon>
        <taxon>Viridiplantae</taxon>
        <taxon>Streptophyta</taxon>
        <taxon>Embryophyta</taxon>
        <taxon>Tracheophyta</taxon>
        <taxon>Spermatophyta</taxon>
        <taxon>Magnoliopsida</taxon>
        <taxon>Ranunculales</taxon>
        <taxon>Menispermaceae</taxon>
        <taxon>Menispermoideae</taxon>
        <taxon>Cissampelideae</taxon>
        <taxon>Stephania</taxon>
    </lineage>
</organism>
<dbReference type="FunFam" id="1.20.5.170:FF:000048">
    <property type="entry name" value="ABSCISIC ACID-INSENSITIVE 5-like protein 5"/>
    <property type="match status" value="1"/>
</dbReference>
<feature type="domain" description="BZIP" evidence="8">
    <location>
        <begin position="331"/>
        <end position="382"/>
    </location>
</feature>
<evidence type="ECO:0000313" key="10">
    <source>
        <dbReference type="Proteomes" id="UP001419268"/>
    </source>
</evidence>
<keyword evidence="5" id="KW-0804">Transcription</keyword>
<evidence type="ECO:0000256" key="3">
    <source>
        <dbReference type="ARBA" id="ARBA00023015"/>
    </source>
</evidence>
<dbReference type="AlphaFoldDB" id="A0AAP0L881"/>
<evidence type="ECO:0000256" key="1">
    <source>
        <dbReference type="ARBA" id="ARBA00004123"/>
    </source>
</evidence>
<evidence type="ECO:0000256" key="4">
    <source>
        <dbReference type="ARBA" id="ARBA00023125"/>
    </source>
</evidence>
<accession>A0AAP0L881</accession>
<keyword evidence="4" id="KW-0238">DNA-binding</keyword>
<dbReference type="Gene3D" id="1.20.5.170">
    <property type="match status" value="1"/>
</dbReference>
<comment type="caution">
    <text evidence="9">The sequence shown here is derived from an EMBL/GenBank/DDBJ whole genome shotgun (WGS) entry which is preliminary data.</text>
</comment>
<gene>
    <name evidence="9" type="ORF">Scep_001539</name>
</gene>
<keyword evidence="6" id="KW-0539">Nucleus</keyword>
<protein>
    <recommendedName>
        <fullName evidence="8">BZIP domain-containing protein</fullName>
    </recommendedName>
</protein>
<dbReference type="InterPro" id="IPR046347">
    <property type="entry name" value="bZIP_sf"/>
</dbReference>
<dbReference type="Pfam" id="PF00170">
    <property type="entry name" value="bZIP_1"/>
    <property type="match status" value="1"/>
</dbReference>
<dbReference type="CDD" id="cd14707">
    <property type="entry name" value="bZIP_plant_BZIP46"/>
    <property type="match status" value="1"/>
</dbReference>
<dbReference type="Proteomes" id="UP001419268">
    <property type="component" value="Unassembled WGS sequence"/>
</dbReference>
<dbReference type="GO" id="GO:0009738">
    <property type="term" value="P:abscisic acid-activated signaling pathway"/>
    <property type="evidence" value="ECO:0007669"/>
    <property type="project" value="UniProtKB-KW"/>
</dbReference>
<sequence length="411" mass="44344">MNLKNMGEAPPPQYVVGDGIIRSLLLSRQPSIYSLTLEEFQNSMGGIRKDFESMNMDEFLKNIWTAEEAQGLALTCIGVAAEDGGPAAACNLQRQGSLTLPRTLSQKTVDEVWKELYKESGNGGGKGGNGSNFPRTARRQQTLGEMTLEEFLVRAGVVREDAQSMAVAEKLDGGNGMIYGEMLRPGDCGGLALGFGQQNRSCGGAAANQVMEFNGNSQVPNQSANLGISGNGERSNQQQRQLFPKQSAVAYTSPIHLANKGFVQGGGMGGGVGIVGGGTGGGVTVAAAPTMSQLSSDGPGNGNNSSLSPVSYMFNRSVSRKRGGGTVDKVVERRQKRMIKNRESAARSRARKQAYTMELEAEVAKLKDENQELRRKQEEVMEMQKHQLLDTMIQEKEAKKRCLRRTQTGPW</sequence>